<feature type="transmembrane region" description="Helical" evidence="7">
    <location>
        <begin position="141"/>
        <end position="164"/>
    </location>
</feature>
<keyword evidence="5 7" id="KW-1133">Transmembrane helix</keyword>
<dbReference type="Pfam" id="PF07690">
    <property type="entry name" value="MFS_1"/>
    <property type="match status" value="1"/>
</dbReference>
<evidence type="ECO:0000256" key="7">
    <source>
        <dbReference type="SAM" id="Phobius"/>
    </source>
</evidence>
<organism evidence="9 10">
    <name type="scientific">Savagea serpentis</name>
    <dbReference type="NCBI Taxonomy" id="2785297"/>
    <lineage>
        <taxon>Bacteria</taxon>
        <taxon>Bacillati</taxon>
        <taxon>Bacillota</taxon>
        <taxon>Bacilli</taxon>
        <taxon>Bacillales</taxon>
        <taxon>Caryophanaceae</taxon>
        <taxon>Savagea</taxon>
    </lineage>
</organism>
<dbReference type="InterPro" id="IPR036259">
    <property type="entry name" value="MFS_trans_sf"/>
</dbReference>
<protein>
    <submittedName>
        <fullName evidence="9">MFS transporter</fullName>
    </submittedName>
</protein>
<dbReference type="Gene3D" id="1.20.1250.20">
    <property type="entry name" value="MFS general substrate transporter like domains"/>
    <property type="match status" value="1"/>
</dbReference>
<dbReference type="GO" id="GO:0005886">
    <property type="term" value="C:plasma membrane"/>
    <property type="evidence" value="ECO:0007669"/>
    <property type="project" value="UniProtKB-SubCell"/>
</dbReference>
<dbReference type="PANTHER" id="PTHR43124:SF3">
    <property type="entry name" value="CHLORAMPHENICOL EFFLUX PUMP RV0191"/>
    <property type="match status" value="1"/>
</dbReference>
<dbReference type="RefSeq" id="WP_194562835.1">
    <property type="nucleotide sequence ID" value="NZ_JADKPV010000003.1"/>
</dbReference>
<dbReference type="InterPro" id="IPR050189">
    <property type="entry name" value="MFS_Efflux_Transporters"/>
</dbReference>
<proteinExistence type="predicted"/>
<comment type="subcellular location">
    <subcellularLocation>
        <location evidence="1">Cell membrane</location>
        <topology evidence="1">Multi-pass membrane protein</topology>
    </subcellularLocation>
</comment>
<feature type="transmembrane region" description="Helical" evidence="7">
    <location>
        <begin position="345"/>
        <end position="363"/>
    </location>
</feature>
<keyword evidence="6 7" id="KW-0472">Membrane</keyword>
<keyword evidence="4 7" id="KW-0812">Transmembrane</keyword>
<dbReference type="AlphaFoldDB" id="A0A8J7KEP3"/>
<feature type="transmembrane region" description="Helical" evidence="7">
    <location>
        <begin position="213"/>
        <end position="236"/>
    </location>
</feature>
<keyword evidence="10" id="KW-1185">Reference proteome</keyword>
<sequence>MKKYLQDSTMERSHLFFVLTIILFWFSNYIYVPTFTLYLEHVQFSTLTIGILLASYGISQVLLRFPLGVWASRYPKFQIMFFRSSFIFAFFSSFLLIVSNSFTSVFLARFMIGISASMWVMVTVLYATFFSTKHLAKAMGFVQFLTITTQLVCMSMTGYMVHYFGWKIPFILALMSTIAGLYCMMQIQFPPVTKTQKGSLKALIERILHHRDTWRSGVISLLGHALLFITIFGYSIPYATTLGVGEQAMIWVVLSFFLPHSLGAFVLMRFDLSLKQRSRILIGCFVSIAFAFILLASTTSLWIFYVAHIVIGGALGPVFPLTLAGAIETVEPDIKMGAMGLFQSFYAFGIVLGPLLASVFLRGEQYESVFVFCFVLALVALLILIMRSFRRERI</sequence>
<gene>
    <name evidence="9" type="ORF">IRY55_08280</name>
</gene>
<feature type="transmembrane region" description="Helical" evidence="7">
    <location>
        <begin position="280"/>
        <end position="296"/>
    </location>
</feature>
<feature type="transmembrane region" description="Helical" evidence="7">
    <location>
        <begin position="44"/>
        <end position="67"/>
    </location>
</feature>
<dbReference type="EMBL" id="JADKPV010000003">
    <property type="protein sequence ID" value="MBF4501356.1"/>
    <property type="molecule type" value="Genomic_DNA"/>
</dbReference>
<evidence type="ECO:0000313" key="9">
    <source>
        <dbReference type="EMBL" id="MBF4501356.1"/>
    </source>
</evidence>
<feature type="transmembrane region" description="Helical" evidence="7">
    <location>
        <begin position="369"/>
        <end position="389"/>
    </location>
</feature>
<dbReference type="PROSITE" id="PS50850">
    <property type="entry name" value="MFS"/>
    <property type="match status" value="1"/>
</dbReference>
<dbReference type="InterPro" id="IPR020846">
    <property type="entry name" value="MFS_dom"/>
</dbReference>
<accession>A0A8J7KEP3</accession>
<feature type="transmembrane region" description="Helical" evidence="7">
    <location>
        <begin position="302"/>
        <end position="324"/>
    </location>
</feature>
<comment type="caution">
    <text evidence="9">The sequence shown here is derived from an EMBL/GenBank/DDBJ whole genome shotgun (WGS) entry which is preliminary data.</text>
</comment>
<evidence type="ECO:0000256" key="5">
    <source>
        <dbReference type="ARBA" id="ARBA00022989"/>
    </source>
</evidence>
<keyword evidence="3" id="KW-1003">Cell membrane</keyword>
<reference evidence="9" key="1">
    <citation type="submission" date="2020-11" db="EMBL/GenBank/DDBJ databases">
        <title>Multidrug resistant novel bacterium Savagea serpentis sp. nov., isolated from the scats of a vine snake (Ahaetulla nasuta).</title>
        <authorList>
            <person name="Venkata Ramana V."/>
            <person name="Vikas Patil S."/>
            <person name="Yogita Lugani V."/>
        </authorList>
    </citation>
    <scope>NUCLEOTIDE SEQUENCE</scope>
    <source>
        <strain evidence="9">SN6</strain>
    </source>
</reference>
<feature type="transmembrane region" description="Helical" evidence="7">
    <location>
        <begin position="248"/>
        <end position="268"/>
    </location>
</feature>
<dbReference type="PANTHER" id="PTHR43124">
    <property type="entry name" value="PURINE EFFLUX PUMP PBUE"/>
    <property type="match status" value="1"/>
</dbReference>
<feature type="transmembrane region" description="Helical" evidence="7">
    <location>
        <begin position="110"/>
        <end position="129"/>
    </location>
</feature>
<dbReference type="InterPro" id="IPR011701">
    <property type="entry name" value="MFS"/>
</dbReference>
<feature type="domain" description="Major facilitator superfamily (MFS) profile" evidence="8">
    <location>
        <begin position="13"/>
        <end position="392"/>
    </location>
</feature>
<evidence type="ECO:0000313" key="10">
    <source>
        <dbReference type="Proteomes" id="UP000622653"/>
    </source>
</evidence>
<feature type="transmembrane region" description="Helical" evidence="7">
    <location>
        <begin position="170"/>
        <end position="192"/>
    </location>
</feature>
<dbReference type="Proteomes" id="UP000622653">
    <property type="component" value="Unassembled WGS sequence"/>
</dbReference>
<dbReference type="SUPFAM" id="SSF103473">
    <property type="entry name" value="MFS general substrate transporter"/>
    <property type="match status" value="1"/>
</dbReference>
<evidence type="ECO:0000256" key="6">
    <source>
        <dbReference type="ARBA" id="ARBA00023136"/>
    </source>
</evidence>
<evidence type="ECO:0000256" key="3">
    <source>
        <dbReference type="ARBA" id="ARBA00022475"/>
    </source>
</evidence>
<keyword evidence="2" id="KW-0813">Transport</keyword>
<evidence type="ECO:0000256" key="4">
    <source>
        <dbReference type="ARBA" id="ARBA00022692"/>
    </source>
</evidence>
<evidence type="ECO:0000259" key="8">
    <source>
        <dbReference type="PROSITE" id="PS50850"/>
    </source>
</evidence>
<evidence type="ECO:0000256" key="1">
    <source>
        <dbReference type="ARBA" id="ARBA00004651"/>
    </source>
</evidence>
<feature type="transmembrane region" description="Helical" evidence="7">
    <location>
        <begin position="12"/>
        <end position="32"/>
    </location>
</feature>
<evidence type="ECO:0000256" key="2">
    <source>
        <dbReference type="ARBA" id="ARBA00022448"/>
    </source>
</evidence>
<feature type="transmembrane region" description="Helical" evidence="7">
    <location>
        <begin position="79"/>
        <end position="98"/>
    </location>
</feature>
<name>A0A8J7KEP3_9BACL</name>
<dbReference type="GO" id="GO:0022857">
    <property type="term" value="F:transmembrane transporter activity"/>
    <property type="evidence" value="ECO:0007669"/>
    <property type="project" value="InterPro"/>
</dbReference>